<dbReference type="Pfam" id="PF00654">
    <property type="entry name" value="Voltage_CLC"/>
    <property type="match status" value="1"/>
</dbReference>
<feature type="transmembrane region" description="Helical" evidence="5">
    <location>
        <begin position="188"/>
        <end position="206"/>
    </location>
</feature>
<proteinExistence type="predicted"/>
<evidence type="ECO:0000256" key="5">
    <source>
        <dbReference type="SAM" id="Phobius"/>
    </source>
</evidence>
<dbReference type="GO" id="GO:0015108">
    <property type="term" value="F:chloride transmembrane transporter activity"/>
    <property type="evidence" value="ECO:0007669"/>
    <property type="project" value="InterPro"/>
</dbReference>
<dbReference type="GO" id="GO:0016020">
    <property type="term" value="C:membrane"/>
    <property type="evidence" value="ECO:0007669"/>
    <property type="project" value="UniProtKB-SubCell"/>
</dbReference>
<dbReference type="Proteomes" id="UP000231019">
    <property type="component" value="Unassembled WGS sequence"/>
</dbReference>
<comment type="subcellular location">
    <subcellularLocation>
        <location evidence="1">Membrane</location>
        <topology evidence="1">Multi-pass membrane protein</topology>
    </subcellularLocation>
</comment>
<feature type="transmembrane region" description="Helical" evidence="5">
    <location>
        <begin position="151"/>
        <end position="176"/>
    </location>
</feature>
<organism evidence="6 7">
    <name type="scientific">bacterium (Candidatus Blackallbacteria) CG17_big_fil_post_rev_8_21_14_2_50_48_46</name>
    <dbReference type="NCBI Taxonomy" id="2014261"/>
    <lineage>
        <taxon>Bacteria</taxon>
        <taxon>Candidatus Blackallbacteria</taxon>
    </lineage>
</organism>
<dbReference type="EMBL" id="PFFQ01000066">
    <property type="protein sequence ID" value="PIW13815.1"/>
    <property type="molecule type" value="Genomic_DNA"/>
</dbReference>
<evidence type="ECO:0000313" key="6">
    <source>
        <dbReference type="EMBL" id="PIW13815.1"/>
    </source>
</evidence>
<feature type="transmembrane region" description="Helical" evidence="5">
    <location>
        <begin position="382"/>
        <end position="402"/>
    </location>
</feature>
<evidence type="ECO:0000256" key="1">
    <source>
        <dbReference type="ARBA" id="ARBA00004141"/>
    </source>
</evidence>
<dbReference type="InterPro" id="IPR050368">
    <property type="entry name" value="ClC-type_chloride_channel"/>
</dbReference>
<accession>A0A2M7FXE6</accession>
<sequence>MSQPRPFRKTLLEETLLISDLFKWTLYATLTGSVIGTGVSWFLKLLHWSEGMNHGQLWLLPIGLFVSSLLVYYLAPDAEGHGTEKVIEAIHKHEGNIRLRVIPVKLLATLVTLGVGGSIGKEGPSAQIGAGLASALAKLFSFSISPRDRKRLVVCGISAGFATVFGTPVAGALFAIEVLFLGRIVYEILYPSFVASITAFYLGQLWGNHYLHFDPGLLPKLNEWHVLQTCLFGLLCGLVALFFIETLKTVEHLFHSLKIWKPAKGLIGGGILALLAWSISPLYLGLGMKPIADALQGSPMPWDAVFWKTIATSLTLATGGSGGVITPLFFLGTSLGNTFAQWFAPEHLAFFSAVGMVAVLAGATNTPLACSVLAMELFGSAIGPYAAAACIASFVIAGYRSVYPSQVLAIEKSSYLRTTQGKTLAESSIAMDVESGKIPALIQTLGHNSRHAFFRHQFSQTMPLHPSDAEPPFSERK</sequence>
<feature type="transmembrane region" description="Helical" evidence="5">
    <location>
        <begin position="306"/>
        <end position="331"/>
    </location>
</feature>
<protein>
    <submittedName>
        <fullName evidence="6">Voltage-gated chloride channel</fullName>
    </submittedName>
</protein>
<keyword evidence="3 5" id="KW-1133">Transmembrane helix</keyword>
<evidence type="ECO:0000313" key="7">
    <source>
        <dbReference type="Proteomes" id="UP000231019"/>
    </source>
</evidence>
<feature type="transmembrane region" description="Helical" evidence="5">
    <location>
        <begin position="55"/>
        <end position="75"/>
    </location>
</feature>
<dbReference type="PRINTS" id="PR00762">
    <property type="entry name" value="CLCHANNEL"/>
</dbReference>
<keyword evidence="2 5" id="KW-0812">Transmembrane</keyword>
<reference evidence="6 7" key="1">
    <citation type="submission" date="2017-09" db="EMBL/GenBank/DDBJ databases">
        <title>Depth-based differentiation of microbial function through sediment-hosted aquifers and enrichment of novel symbionts in the deep terrestrial subsurface.</title>
        <authorList>
            <person name="Probst A.J."/>
            <person name="Ladd B."/>
            <person name="Jarett J.K."/>
            <person name="Geller-Mcgrath D.E."/>
            <person name="Sieber C.M."/>
            <person name="Emerson J.B."/>
            <person name="Anantharaman K."/>
            <person name="Thomas B.C."/>
            <person name="Malmstrom R."/>
            <person name="Stieglmeier M."/>
            <person name="Klingl A."/>
            <person name="Woyke T."/>
            <person name="Ryan C.M."/>
            <person name="Banfield J.F."/>
        </authorList>
    </citation>
    <scope>NUCLEOTIDE SEQUENCE [LARGE SCALE GENOMIC DNA]</scope>
    <source>
        <strain evidence="6">CG17_big_fil_post_rev_8_21_14_2_50_48_46</strain>
    </source>
</reference>
<feature type="transmembrane region" description="Helical" evidence="5">
    <location>
        <begin position="343"/>
        <end position="362"/>
    </location>
</feature>
<dbReference type="InterPro" id="IPR014743">
    <property type="entry name" value="Cl-channel_core"/>
</dbReference>
<feature type="transmembrane region" description="Helical" evidence="5">
    <location>
        <begin position="226"/>
        <end position="244"/>
    </location>
</feature>
<name>A0A2M7FXE6_9BACT</name>
<dbReference type="SUPFAM" id="SSF81340">
    <property type="entry name" value="Clc chloride channel"/>
    <property type="match status" value="1"/>
</dbReference>
<dbReference type="PANTHER" id="PTHR43427">
    <property type="entry name" value="CHLORIDE CHANNEL PROTEIN CLC-E"/>
    <property type="match status" value="1"/>
</dbReference>
<dbReference type="Gene3D" id="1.10.3080.10">
    <property type="entry name" value="Clc chloride channel"/>
    <property type="match status" value="1"/>
</dbReference>
<gene>
    <name evidence="6" type="ORF">COW36_24420</name>
</gene>
<evidence type="ECO:0000256" key="2">
    <source>
        <dbReference type="ARBA" id="ARBA00022692"/>
    </source>
</evidence>
<comment type="caution">
    <text evidence="6">The sequence shown here is derived from an EMBL/GenBank/DDBJ whole genome shotgun (WGS) entry which is preliminary data.</text>
</comment>
<keyword evidence="4 5" id="KW-0472">Membrane</keyword>
<dbReference type="AlphaFoldDB" id="A0A2M7FXE6"/>
<evidence type="ECO:0000256" key="4">
    <source>
        <dbReference type="ARBA" id="ARBA00023136"/>
    </source>
</evidence>
<feature type="transmembrane region" description="Helical" evidence="5">
    <location>
        <begin position="265"/>
        <end position="286"/>
    </location>
</feature>
<evidence type="ECO:0000256" key="3">
    <source>
        <dbReference type="ARBA" id="ARBA00022989"/>
    </source>
</evidence>
<dbReference type="InterPro" id="IPR001807">
    <property type="entry name" value="ClC"/>
</dbReference>
<feature type="transmembrane region" description="Helical" evidence="5">
    <location>
        <begin position="21"/>
        <end position="43"/>
    </location>
</feature>